<dbReference type="FunFam" id="3.30.200.20:FF:001055">
    <property type="entry name" value="Serine/threonine-protein kinase MRCK beta"/>
    <property type="match status" value="1"/>
</dbReference>
<dbReference type="PROSITE" id="PS00108">
    <property type="entry name" value="PROTEIN_KINASE_ST"/>
    <property type="match status" value="1"/>
</dbReference>
<evidence type="ECO:0000256" key="8">
    <source>
        <dbReference type="ARBA" id="ARBA00022777"/>
    </source>
</evidence>
<comment type="similarity">
    <text evidence="1">Belongs to the protein kinase superfamily. AGC Ser/Thr protein kinase family. DMPK subfamily.</text>
</comment>
<evidence type="ECO:0000313" key="18">
    <source>
        <dbReference type="EMBL" id="JAC04116.1"/>
    </source>
</evidence>
<feature type="domain" description="AGC-kinase C-terminal" evidence="17">
    <location>
        <begin position="381"/>
        <end position="451"/>
    </location>
</feature>
<dbReference type="EMBL" id="GAMC01002440">
    <property type="protein sequence ID" value="JAC04116.1"/>
    <property type="molecule type" value="mRNA"/>
</dbReference>
<keyword evidence="8 18" id="KW-0418">Kinase</keyword>
<dbReference type="GO" id="GO:0046872">
    <property type="term" value="F:metal ion binding"/>
    <property type="evidence" value="ECO:0007669"/>
    <property type="project" value="UniProtKB-KW"/>
</dbReference>
<dbReference type="PANTHER" id="PTHR22988:SF66">
    <property type="entry name" value="SERINE_THREONINE-PROTEIN KINASE GENGHIS KHAN"/>
    <property type="match status" value="1"/>
</dbReference>
<evidence type="ECO:0000259" key="16">
    <source>
        <dbReference type="PROSITE" id="PS50011"/>
    </source>
</evidence>
<sequence length="1084" mass="125708">MSFKTENSESVEYSGNIFTKRIKILESLIFQKGVTNGLLTAKSYLQEKTELLSNVDGKAISIETLLDALLVLYDECCNSSLRREKTLADFIKLVKPVATLFKQLRLSRDDFETIKIIGRGAFGEVCVVRMLATQQIFAMKTLNKWEMLKRAETACFREERDVLVYGDRQWITNLHYAFQDDSNLYLVMDYYCGGDLLTLLSKFEDRLPEDMAKFYIAETILAIDSIHKLKYVHRDIKPDNLVLDMKGHIRLADFGSCLRIGSDGMVQSNVAVGTPDYISPEILRAMEDGQGRYGAECDWWSLGVCMYEMLYGETPFYAESLVETYGKIMNHQNCFDFPPQETLDYVISEAAKDLMQKLICAPENRLGQNGTDDFKNHPWFAGLEWDSVRYSQAPYVPEVSSPTDTSNFDVDDTDMHLSDTVPPAANLAFSGLHLPFIGFTFTQCSSLSDLGKVENKNSLFKNDSDWAISSEISEDKLNLIEEVNTLKRKNYDLENKLKNIDLIEKSPSDECNNAAYVARLKELEQELSDVKREKCHATKEYSEALDRIKAQEAELKDAICQRKLAMMEYAEVTDKLSELRSQKQKLSRQVRDKEEELEAVMKKIDNLRNDLRKADKNRRELELRVEDAITDMAKEKKQRERSEEFCRQLQSELRSKSNSDMSSAFPANEPSRYEIERIEVQYSEKLNQQQTRYNMEISELREQLMESEKNRDFLIMELQKTREKCDLSRLESQNDTVDTLSEQKKMYEQEKSMWIEEKRRLLSEMENLSDTIRQLQTKQIEDQSNCEELRTKRQAIIQWERQMSEIIQWVSDEKDARSYLQALATKMTEEVEYLKHSGSFQQNYDTKNWRNRRSQKLDKMELLNLQSSLQAEIQAKTLISEELSRTRAELIATQKDLRESRNRCDSALHELHHKENEIRDIQKTLESSEGYKLYMQDILNKLLDNSKNICQVRGRRSGKSKSTEFFENSTIKVNQDRGIAFADSLNDLIQISKQVNENLEVNEVPGTANILNLLKFSLQIQHCQQDSMHEESRSVHQSVCSLAKKIIKRFSISLWVGVTSCFVGIVLFLLRDYNFSHLLTVQNS</sequence>
<dbReference type="GO" id="GO:0106310">
    <property type="term" value="F:protein serine kinase activity"/>
    <property type="evidence" value="ECO:0007669"/>
    <property type="project" value="RHEA"/>
</dbReference>
<evidence type="ECO:0000256" key="14">
    <source>
        <dbReference type="SAM" id="Coils"/>
    </source>
</evidence>
<dbReference type="InterPro" id="IPR050839">
    <property type="entry name" value="Rho-assoc_Ser/Thr_Kinase"/>
</dbReference>
<evidence type="ECO:0000256" key="7">
    <source>
        <dbReference type="ARBA" id="ARBA00022741"/>
    </source>
</evidence>
<feature type="binding site" evidence="13">
    <location>
        <position position="140"/>
    </location>
    <ligand>
        <name>ATP</name>
        <dbReference type="ChEBI" id="CHEBI:30616"/>
    </ligand>
</feature>
<organism evidence="18">
    <name type="scientific">Ceratitis capitata</name>
    <name type="common">Mediterranean fruit fly</name>
    <name type="synonym">Tephritis capitata</name>
    <dbReference type="NCBI Taxonomy" id="7213"/>
    <lineage>
        <taxon>Eukaryota</taxon>
        <taxon>Metazoa</taxon>
        <taxon>Ecdysozoa</taxon>
        <taxon>Arthropoda</taxon>
        <taxon>Hexapoda</taxon>
        <taxon>Insecta</taxon>
        <taxon>Pterygota</taxon>
        <taxon>Neoptera</taxon>
        <taxon>Endopterygota</taxon>
        <taxon>Diptera</taxon>
        <taxon>Brachycera</taxon>
        <taxon>Muscomorpha</taxon>
        <taxon>Tephritoidea</taxon>
        <taxon>Tephritidae</taxon>
        <taxon>Ceratitis</taxon>
        <taxon>Ceratitis</taxon>
    </lineage>
</organism>
<keyword evidence="5" id="KW-0808">Transferase</keyword>
<dbReference type="GO" id="GO:0005737">
    <property type="term" value="C:cytoplasm"/>
    <property type="evidence" value="ECO:0007669"/>
    <property type="project" value="TreeGrafter"/>
</dbReference>
<evidence type="ECO:0000256" key="6">
    <source>
        <dbReference type="ARBA" id="ARBA00022723"/>
    </source>
</evidence>
<dbReference type="PANTHER" id="PTHR22988">
    <property type="entry name" value="MYOTONIC DYSTROPHY S/T KINASE-RELATED"/>
    <property type="match status" value="1"/>
</dbReference>
<comment type="catalytic activity">
    <reaction evidence="12">
        <text>L-seryl-[protein] + ATP = O-phospho-L-seryl-[protein] + ADP + H(+)</text>
        <dbReference type="Rhea" id="RHEA:17989"/>
        <dbReference type="Rhea" id="RHEA-COMP:9863"/>
        <dbReference type="Rhea" id="RHEA-COMP:11604"/>
        <dbReference type="ChEBI" id="CHEBI:15378"/>
        <dbReference type="ChEBI" id="CHEBI:29999"/>
        <dbReference type="ChEBI" id="CHEBI:30616"/>
        <dbReference type="ChEBI" id="CHEBI:83421"/>
        <dbReference type="ChEBI" id="CHEBI:456216"/>
        <dbReference type="EC" id="2.7.11.1"/>
    </reaction>
</comment>
<keyword evidence="7 13" id="KW-0547">Nucleotide-binding</keyword>
<keyword evidence="4" id="KW-0597">Phosphoprotein</keyword>
<evidence type="ECO:0000256" key="4">
    <source>
        <dbReference type="ARBA" id="ARBA00022553"/>
    </source>
</evidence>
<name>W8BRX9_CERCA</name>
<evidence type="ECO:0000256" key="3">
    <source>
        <dbReference type="ARBA" id="ARBA00022527"/>
    </source>
</evidence>
<feature type="coiled-coil region" evidence="14">
    <location>
        <begin position="476"/>
        <end position="652"/>
    </location>
</feature>
<feature type="coiled-coil region" evidence="14">
    <location>
        <begin position="883"/>
        <end position="924"/>
    </location>
</feature>
<dbReference type="InterPro" id="IPR017441">
    <property type="entry name" value="Protein_kinase_ATP_BS"/>
</dbReference>
<dbReference type="Pfam" id="PF00433">
    <property type="entry name" value="Pkinase_C"/>
    <property type="match status" value="1"/>
</dbReference>
<reference evidence="18" key="1">
    <citation type="submission" date="2013-07" db="EMBL/GenBank/DDBJ databases">
        <authorList>
            <person name="Geib S."/>
        </authorList>
    </citation>
    <scope>NUCLEOTIDE SEQUENCE</scope>
</reference>
<feature type="domain" description="Protein kinase" evidence="16">
    <location>
        <begin position="111"/>
        <end position="380"/>
    </location>
</feature>
<evidence type="ECO:0000256" key="10">
    <source>
        <dbReference type="ARBA" id="ARBA00023054"/>
    </source>
</evidence>
<dbReference type="PROSITE" id="PS50011">
    <property type="entry name" value="PROTEIN_KINASE_DOM"/>
    <property type="match status" value="1"/>
</dbReference>
<dbReference type="GO" id="GO:0005856">
    <property type="term" value="C:cytoskeleton"/>
    <property type="evidence" value="ECO:0007669"/>
    <property type="project" value="TreeGrafter"/>
</dbReference>
<evidence type="ECO:0000256" key="12">
    <source>
        <dbReference type="ARBA" id="ARBA00048679"/>
    </source>
</evidence>
<dbReference type="Gene3D" id="1.10.510.10">
    <property type="entry name" value="Transferase(Phosphotransferase) domain 1"/>
    <property type="match status" value="1"/>
</dbReference>
<feature type="coiled-coil region" evidence="14">
    <location>
        <begin position="683"/>
        <end position="778"/>
    </location>
</feature>
<dbReference type="InterPro" id="IPR011009">
    <property type="entry name" value="Kinase-like_dom_sf"/>
</dbReference>
<keyword evidence="10 14" id="KW-0175">Coiled coil</keyword>
<dbReference type="OrthoDB" id="6764942at2759"/>
<keyword evidence="9 13" id="KW-0067">ATP-binding</keyword>
<dbReference type="GO" id="GO:0005524">
    <property type="term" value="F:ATP binding"/>
    <property type="evidence" value="ECO:0007669"/>
    <property type="project" value="UniProtKB-UniRule"/>
</dbReference>
<comment type="catalytic activity">
    <reaction evidence="11">
        <text>L-threonyl-[protein] + ATP = O-phospho-L-threonyl-[protein] + ADP + H(+)</text>
        <dbReference type="Rhea" id="RHEA:46608"/>
        <dbReference type="Rhea" id="RHEA-COMP:11060"/>
        <dbReference type="Rhea" id="RHEA-COMP:11605"/>
        <dbReference type="ChEBI" id="CHEBI:15378"/>
        <dbReference type="ChEBI" id="CHEBI:30013"/>
        <dbReference type="ChEBI" id="CHEBI:30616"/>
        <dbReference type="ChEBI" id="CHEBI:61977"/>
        <dbReference type="ChEBI" id="CHEBI:456216"/>
        <dbReference type="EC" id="2.7.11.1"/>
    </reaction>
</comment>
<dbReference type="AlphaFoldDB" id="W8BRX9"/>
<evidence type="ECO:0000256" key="11">
    <source>
        <dbReference type="ARBA" id="ARBA00047899"/>
    </source>
</evidence>
<dbReference type="SMART" id="SM00220">
    <property type="entry name" value="S_TKc"/>
    <property type="match status" value="1"/>
</dbReference>
<proteinExistence type="evidence at transcript level"/>
<dbReference type="PROSITE" id="PS51285">
    <property type="entry name" value="AGC_KINASE_CTER"/>
    <property type="match status" value="1"/>
</dbReference>
<dbReference type="SUPFAM" id="SSF56112">
    <property type="entry name" value="Protein kinase-like (PK-like)"/>
    <property type="match status" value="1"/>
</dbReference>
<keyword evidence="6" id="KW-0479">Metal-binding</keyword>
<keyword evidence="3" id="KW-0723">Serine/threonine-protein kinase</keyword>
<dbReference type="EC" id="2.7.11.1" evidence="2"/>
<protein>
    <recommendedName>
        <fullName evidence="2">non-specific serine/threonine protein kinase</fullName>
        <ecNumber evidence="2">2.7.11.1</ecNumber>
    </recommendedName>
</protein>
<dbReference type="InterPro" id="IPR000961">
    <property type="entry name" value="AGC-kinase_C"/>
</dbReference>
<keyword evidence="15" id="KW-1133">Transmembrane helix</keyword>
<keyword evidence="15" id="KW-0812">Transmembrane</keyword>
<accession>W8BRX9</accession>
<reference evidence="18" key="2">
    <citation type="journal article" date="2014" name="BMC Genomics">
        <title>A genomic perspective to assessing quality of mass-reared SIT flies used in Mediterranean fruit fly (Ceratitis capitata) eradication in California.</title>
        <authorList>
            <person name="Calla B."/>
            <person name="Hall B."/>
            <person name="Hou S."/>
            <person name="Geib S.M."/>
        </authorList>
    </citation>
    <scope>NUCLEOTIDE SEQUENCE</scope>
</reference>
<dbReference type="FunFam" id="1.10.510.10:FF:000014">
    <property type="entry name" value="Non-specific serine/threonine protein kinase"/>
    <property type="match status" value="1"/>
</dbReference>
<dbReference type="InterPro" id="IPR000719">
    <property type="entry name" value="Prot_kinase_dom"/>
</dbReference>
<dbReference type="InterPro" id="IPR008271">
    <property type="entry name" value="Ser/Thr_kinase_AS"/>
</dbReference>
<dbReference type="InterPro" id="IPR017892">
    <property type="entry name" value="Pkinase_C"/>
</dbReference>
<dbReference type="PROSITE" id="PS00107">
    <property type="entry name" value="PROTEIN_KINASE_ATP"/>
    <property type="match status" value="1"/>
</dbReference>
<gene>
    <name evidence="18" type="primary">GEK</name>
</gene>
<dbReference type="Gene3D" id="1.20.5.340">
    <property type="match status" value="1"/>
</dbReference>
<dbReference type="GO" id="GO:0031032">
    <property type="term" value="P:actomyosin structure organization"/>
    <property type="evidence" value="ECO:0007669"/>
    <property type="project" value="TreeGrafter"/>
</dbReference>
<evidence type="ECO:0000256" key="9">
    <source>
        <dbReference type="ARBA" id="ARBA00022840"/>
    </source>
</evidence>
<evidence type="ECO:0000256" key="2">
    <source>
        <dbReference type="ARBA" id="ARBA00012513"/>
    </source>
</evidence>
<evidence type="ECO:0000256" key="1">
    <source>
        <dbReference type="ARBA" id="ARBA00005719"/>
    </source>
</evidence>
<keyword evidence="15" id="KW-0472">Membrane</keyword>
<evidence type="ECO:0000256" key="15">
    <source>
        <dbReference type="SAM" id="Phobius"/>
    </source>
</evidence>
<dbReference type="CDD" id="cd05597">
    <property type="entry name" value="STKc_DMPK_like"/>
    <property type="match status" value="1"/>
</dbReference>
<evidence type="ECO:0000259" key="17">
    <source>
        <dbReference type="PROSITE" id="PS51285"/>
    </source>
</evidence>
<dbReference type="Pfam" id="PF15796">
    <property type="entry name" value="KELK"/>
    <property type="match status" value="1"/>
</dbReference>
<dbReference type="Gene3D" id="3.30.200.20">
    <property type="entry name" value="Phosphorylase Kinase, domain 1"/>
    <property type="match status" value="1"/>
</dbReference>
<dbReference type="GO" id="GO:0004674">
    <property type="term" value="F:protein serine/threonine kinase activity"/>
    <property type="evidence" value="ECO:0007669"/>
    <property type="project" value="UniProtKB-KW"/>
</dbReference>
<feature type="transmembrane region" description="Helical" evidence="15">
    <location>
        <begin position="1050"/>
        <end position="1070"/>
    </location>
</feature>
<dbReference type="Pfam" id="PF00069">
    <property type="entry name" value="Pkinase"/>
    <property type="match status" value="1"/>
</dbReference>
<evidence type="ECO:0000256" key="13">
    <source>
        <dbReference type="PROSITE-ProRule" id="PRU10141"/>
    </source>
</evidence>
<dbReference type="SMART" id="SM00133">
    <property type="entry name" value="S_TK_X"/>
    <property type="match status" value="1"/>
</dbReference>
<dbReference type="InterPro" id="IPR031597">
    <property type="entry name" value="KELK"/>
</dbReference>
<evidence type="ECO:0000256" key="5">
    <source>
        <dbReference type="ARBA" id="ARBA00022679"/>
    </source>
</evidence>